<evidence type="ECO:0000313" key="1">
    <source>
        <dbReference type="EMBL" id="QJD84186.1"/>
    </source>
</evidence>
<sequence>MIPLRNSLPYDIVRNDVFAQDCPFCRSSHVHLPIKPDDVKSMYGGARKLTLIFPCCHGSLRIIDADQDYLLANRPIRGK</sequence>
<dbReference type="RefSeq" id="WP_169280470.1">
    <property type="nucleotide sequence ID" value="NZ_CP051680.1"/>
</dbReference>
<dbReference type="AlphaFoldDB" id="A0A7Z2ZLD8"/>
<dbReference type="EMBL" id="CP051680">
    <property type="protein sequence ID" value="QJD84186.1"/>
    <property type="molecule type" value="Genomic_DNA"/>
</dbReference>
<accession>A0A7Z2ZLD8</accession>
<dbReference type="KEGG" id="cheb:HH215_13960"/>
<evidence type="ECO:0000313" key="2">
    <source>
        <dbReference type="Proteomes" id="UP000502248"/>
    </source>
</evidence>
<gene>
    <name evidence="1" type="ORF">HH215_13960</name>
</gene>
<organism evidence="1 2">
    <name type="scientific">Cohnella herbarum</name>
    <dbReference type="NCBI Taxonomy" id="2728023"/>
    <lineage>
        <taxon>Bacteria</taxon>
        <taxon>Bacillati</taxon>
        <taxon>Bacillota</taxon>
        <taxon>Bacilli</taxon>
        <taxon>Bacillales</taxon>
        <taxon>Paenibacillaceae</taxon>
        <taxon>Cohnella</taxon>
    </lineage>
</organism>
<protein>
    <submittedName>
        <fullName evidence="1">Uncharacterized protein</fullName>
    </submittedName>
</protein>
<name>A0A7Z2ZLD8_9BACL</name>
<dbReference type="Proteomes" id="UP000502248">
    <property type="component" value="Chromosome"/>
</dbReference>
<keyword evidence="2" id="KW-1185">Reference proteome</keyword>
<proteinExistence type="predicted"/>
<reference evidence="1 2" key="1">
    <citation type="submission" date="2020-04" db="EMBL/GenBank/DDBJ databases">
        <title>Genome sequencing of novel species.</title>
        <authorList>
            <person name="Heo J."/>
            <person name="Kim S.-J."/>
            <person name="Kim J.-S."/>
            <person name="Hong S.-B."/>
            <person name="Kwon S.-W."/>
        </authorList>
    </citation>
    <scope>NUCLEOTIDE SEQUENCE [LARGE SCALE GENOMIC DNA]</scope>
    <source>
        <strain evidence="1 2">MFER-1</strain>
    </source>
</reference>